<protein>
    <recommendedName>
        <fullName evidence="8">Pirin family protein</fullName>
    </recommendedName>
</protein>
<organism evidence="6 7">
    <name type="scientific">Sphingomonas xinjiangensis</name>
    <dbReference type="NCBI Taxonomy" id="643568"/>
    <lineage>
        <taxon>Bacteria</taxon>
        <taxon>Pseudomonadati</taxon>
        <taxon>Pseudomonadota</taxon>
        <taxon>Alphaproteobacteria</taxon>
        <taxon>Sphingomonadales</taxon>
        <taxon>Sphingomonadaceae</taxon>
        <taxon>Sphingomonas</taxon>
    </lineage>
</organism>
<feature type="domain" description="Pirin N-terminal" evidence="4">
    <location>
        <begin position="24"/>
        <end position="129"/>
    </location>
</feature>
<comment type="cofactor">
    <cofactor evidence="2">
        <name>Fe cation</name>
        <dbReference type="ChEBI" id="CHEBI:24875"/>
    </cofactor>
    <text evidence="2">Binds 1 Fe cation per subunit.</text>
</comment>
<dbReference type="Proteomes" id="UP000527143">
    <property type="component" value="Unassembled WGS sequence"/>
</dbReference>
<evidence type="ECO:0000256" key="3">
    <source>
        <dbReference type="RuleBase" id="RU003457"/>
    </source>
</evidence>
<dbReference type="Pfam" id="PF02678">
    <property type="entry name" value="Pirin"/>
    <property type="match status" value="1"/>
</dbReference>
<dbReference type="InterPro" id="IPR008778">
    <property type="entry name" value="Pirin_C_dom"/>
</dbReference>
<evidence type="ECO:0000259" key="5">
    <source>
        <dbReference type="Pfam" id="PF05726"/>
    </source>
</evidence>
<keyword evidence="2" id="KW-0479">Metal-binding</keyword>
<dbReference type="EMBL" id="JACIJF010000018">
    <property type="protein sequence ID" value="MBB5712478.1"/>
    <property type="molecule type" value="Genomic_DNA"/>
</dbReference>
<dbReference type="PANTHER" id="PTHR13903:SF8">
    <property type="entry name" value="PIRIN"/>
    <property type="match status" value="1"/>
</dbReference>
<evidence type="ECO:0000313" key="7">
    <source>
        <dbReference type="Proteomes" id="UP000527143"/>
    </source>
</evidence>
<dbReference type="GO" id="GO:0046872">
    <property type="term" value="F:metal ion binding"/>
    <property type="evidence" value="ECO:0007669"/>
    <property type="project" value="UniProtKB-KW"/>
</dbReference>
<feature type="binding site" evidence="2">
    <location>
        <position position="109"/>
    </location>
    <ligand>
        <name>Fe cation</name>
        <dbReference type="ChEBI" id="CHEBI:24875"/>
    </ligand>
</feature>
<dbReference type="AlphaFoldDB" id="A0A840YS21"/>
<dbReference type="InterPro" id="IPR014710">
    <property type="entry name" value="RmlC-like_jellyroll"/>
</dbReference>
<dbReference type="Gene3D" id="2.60.120.10">
    <property type="entry name" value="Jelly Rolls"/>
    <property type="match status" value="2"/>
</dbReference>
<comment type="similarity">
    <text evidence="1 3">Belongs to the pirin family.</text>
</comment>
<keyword evidence="7" id="KW-1185">Reference proteome</keyword>
<feature type="binding site" evidence="2">
    <location>
        <position position="65"/>
    </location>
    <ligand>
        <name>Fe cation</name>
        <dbReference type="ChEBI" id="CHEBI:24875"/>
    </ligand>
</feature>
<evidence type="ECO:0000313" key="6">
    <source>
        <dbReference type="EMBL" id="MBB5712478.1"/>
    </source>
</evidence>
<dbReference type="InterPro" id="IPR003829">
    <property type="entry name" value="Pirin_N_dom"/>
</dbReference>
<dbReference type="CDD" id="cd02909">
    <property type="entry name" value="cupin_pirin_N"/>
    <property type="match status" value="1"/>
</dbReference>
<keyword evidence="2" id="KW-0408">Iron</keyword>
<feature type="domain" description="Pirin C-terminal" evidence="5">
    <location>
        <begin position="182"/>
        <end position="282"/>
    </location>
</feature>
<dbReference type="InterPro" id="IPR012093">
    <property type="entry name" value="Pirin"/>
</dbReference>
<sequence>MTVMADPSSVEQVVLPSVRDLGDFDVRRALPTAQRRMVGPFVFFDAFGPVVIRPGEGVDTRPHPHIGLATLTHLIEGEMLHRDSEGFVQAIHPGDVNLMTAGRGIVHSERSAADFRKTGGTMFGFQTWLALPQSLEETAPAFDHVKADALPEFDEDGVKVRLLAGEFAGLRAPTPVFADTLYADVAITSGGRLKVDSDHVERAFYVVEGEVEVVGQAGSFDKDKLIVLKPGAEVILRSSTGTRLMLLGGEPLDGARHIYWNFVSSRLDRIDEAARQWRDGSFPGIPGESEFIPLPANYRPLAA</sequence>
<gene>
    <name evidence="6" type="ORF">FHT02_003738</name>
</gene>
<accession>A0A840YS21</accession>
<name>A0A840YS21_9SPHN</name>
<feature type="binding site" evidence="2">
    <location>
        <position position="63"/>
    </location>
    <ligand>
        <name>Fe cation</name>
        <dbReference type="ChEBI" id="CHEBI:24875"/>
    </ligand>
</feature>
<comment type="caution">
    <text evidence="6">The sequence shown here is derived from an EMBL/GenBank/DDBJ whole genome shotgun (WGS) entry which is preliminary data.</text>
</comment>
<feature type="binding site" evidence="2">
    <location>
        <position position="107"/>
    </location>
    <ligand>
        <name>Fe cation</name>
        <dbReference type="ChEBI" id="CHEBI:24875"/>
    </ligand>
</feature>
<evidence type="ECO:0000256" key="1">
    <source>
        <dbReference type="ARBA" id="ARBA00008416"/>
    </source>
</evidence>
<evidence type="ECO:0000256" key="2">
    <source>
        <dbReference type="PIRSR" id="PIRSR006232-1"/>
    </source>
</evidence>
<dbReference type="PANTHER" id="PTHR13903">
    <property type="entry name" value="PIRIN-RELATED"/>
    <property type="match status" value="1"/>
</dbReference>
<dbReference type="InterPro" id="IPR011051">
    <property type="entry name" value="RmlC_Cupin_sf"/>
</dbReference>
<proteinExistence type="inferred from homology"/>
<dbReference type="PIRSF" id="PIRSF006232">
    <property type="entry name" value="Pirin"/>
    <property type="match status" value="1"/>
</dbReference>
<evidence type="ECO:0000259" key="4">
    <source>
        <dbReference type="Pfam" id="PF02678"/>
    </source>
</evidence>
<dbReference type="SUPFAM" id="SSF51182">
    <property type="entry name" value="RmlC-like cupins"/>
    <property type="match status" value="1"/>
</dbReference>
<evidence type="ECO:0008006" key="8">
    <source>
        <dbReference type="Google" id="ProtNLM"/>
    </source>
</evidence>
<reference evidence="6 7" key="1">
    <citation type="submission" date="2020-08" db="EMBL/GenBank/DDBJ databases">
        <title>Genomic Encyclopedia of Type Strains, Phase IV (KMG-IV): sequencing the most valuable type-strain genomes for metagenomic binning, comparative biology and taxonomic classification.</title>
        <authorList>
            <person name="Goeker M."/>
        </authorList>
    </citation>
    <scope>NUCLEOTIDE SEQUENCE [LARGE SCALE GENOMIC DNA]</scope>
    <source>
        <strain evidence="6 7">DSM 26736</strain>
    </source>
</reference>
<dbReference type="Pfam" id="PF05726">
    <property type="entry name" value="Pirin_C"/>
    <property type="match status" value="1"/>
</dbReference>